<reference evidence="1" key="1">
    <citation type="submission" date="2021-01" db="EMBL/GenBank/DDBJ databases">
        <title>Adiantum capillus-veneris genome.</title>
        <authorList>
            <person name="Fang Y."/>
            <person name="Liao Q."/>
        </authorList>
    </citation>
    <scope>NUCLEOTIDE SEQUENCE</scope>
    <source>
        <strain evidence="1">H3</strain>
        <tissue evidence="1">Leaf</tissue>
    </source>
</reference>
<protein>
    <submittedName>
        <fullName evidence="1">Uncharacterized protein</fullName>
    </submittedName>
</protein>
<dbReference type="AlphaFoldDB" id="A0A9D4UBE8"/>
<dbReference type="Proteomes" id="UP000886520">
    <property type="component" value="Chromosome 20"/>
</dbReference>
<organism evidence="1 2">
    <name type="scientific">Adiantum capillus-veneris</name>
    <name type="common">Maidenhair fern</name>
    <dbReference type="NCBI Taxonomy" id="13818"/>
    <lineage>
        <taxon>Eukaryota</taxon>
        <taxon>Viridiplantae</taxon>
        <taxon>Streptophyta</taxon>
        <taxon>Embryophyta</taxon>
        <taxon>Tracheophyta</taxon>
        <taxon>Polypodiopsida</taxon>
        <taxon>Polypodiidae</taxon>
        <taxon>Polypodiales</taxon>
        <taxon>Pteridineae</taxon>
        <taxon>Pteridaceae</taxon>
        <taxon>Vittarioideae</taxon>
        <taxon>Adiantum</taxon>
    </lineage>
</organism>
<evidence type="ECO:0000313" key="1">
    <source>
        <dbReference type="EMBL" id="KAI5064512.1"/>
    </source>
</evidence>
<evidence type="ECO:0000313" key="2">
    <source>
        <dbReference type="Proteomes" id="UP000886520"/>
    </source>
</evidence>
<gene>
    <name evidence="1" type="ORF">GOP47_0021182</name>
</gene>
<comment type="caution">
    <text evidence="1">The sequence shown here is derived from an EMBL/GenBank/DDBJ whole genome shotgun (WGS) entry which is preliminary data.</text>
</comment>
<keyword evidence="2" id="KW-1185">Reference proteome</keyword>
<dbReference type="EMBL" id="JABFUD020000020">
    <property type="protein sequence ID" value="KAI5064512.1"/>
    <property type="molecule type" value="Genomic_DNA"/>
</dbReference>
<name>A0A9D4UBE8_ADICA</name>
<sequence>GNQGVVSFNALGSTPLLVCELGKGSAETMLRDGKTGPTLQEREAGQGRKMPAIVSLSLSLSLSLACARLAAGVFLLRACSYQWQGQELRCPYGYNVGKGRGRRTPIHNKPCSLRLCL</sequence>
<feature type="non-terminal residue" evidence="1">
    <location>
        <position position="1"/>
    </location>
</feature>
<proteinExistence type="predicted"/>
<accession>A0A9D4UBE8</accession>